<name>A0A975TAY0_9NOST</name>
<proteinExistence type="predicted"/>
<gene>
    <name evidence="1" type="ORF">B6N60_03399</name>
</gene>
<organism evidence="1 2">
    <name type="scientific">Richelia sinica FACHB-800</name>
    <dbReference type="NCBI Taxonomy" id="1357546"/>
    <lineage>
        <taxon>Bacteria</taxon>
        <taxon>Bacillati</taxon>
        <taxon>Cyanobacteriota</taxon>
        <taxon>Cyanophyceae</taxon>
        <taxon>Nostocales</taxon>
        <taxon>Nostocaceae</taxon>
        <taxon>Richelia</taxon>
    </lineage>
</organism>
<accession>A0A975TAY0</accession>
<dbReference type="EMBL" id="CP021056">
    <property type="protein sequence ID" value="QXE24692.1"/>
    <property type="molecule type" value="Genomic_DNA"/>
</dbReference>
<dbReference type="AlphaFoldDB" id="A0A975TAY0"/>
<reference evidence="1" key="1">
    <citation type="submission" date="2017-04" db="EMBL/GenBank/DDBJ databases">
        <title>Genome deletions in a multicellular cyanobacterial endosymbiont for morphological adaptation in marine diatoms.</title>
        <authorList>
            <person name="Wang Y."/>
            <person name="Gao H."/>
            <person name="Li R."/>
            <person name="Xu X."/>
        </authorList>
    </citation>
    <scope>NUCLEOTIDE SEQUENCE</scope>
    <source>
        <strain evidence="1">FACHB 800</strain>
    </source>
</reference>
<dbReference type="KEGG" id="rsin:B6N60_03399"/>
<evidence type="ECO:0000313" key="1">
    <source>
        <dbReference type="EMBL" id="QXE24692.1"/>
    </source>
</evidence>
<evidence type="ECO:0000313" key="2">
    <source>
        <dbReference type="Proteomes" id="UP000683511"/>
    </source>
</evidence>
<dbReference type="Proteomes" id="UP000683511">
    <property type="component" value="Chromosome"/>
</dbReference>
<keyword evidence="2" id="KW-1185">Reference proteome</keyword>
<protein>
    <submittedName>
        <fullName evidence="1">Uncharacterized protein</fullName>
    </submittedName>
</protein>
<sequence length="35" mass="4270">MIQIKMNHEWLANNLMLFNTYNFFIVLQSITQPQK</sequence>